<keyword evidence="2" id="KW-0378">Hydrolase</keyword>
<dbReference type="SUPFAM" id="SSF52540">
    <property type="entry name" value="P-loop containing nucleoside triphosphate hydrolases"/>
    <property type="match status" value="1"/>
</dbReference>
<sequence length="168" mass="19100">MDLIKNPKKIKIWAKKNGKIEGVVRGYCTQFMKYLRARKSFVMSHPKKFEITNKILDARTNEKCILFTASVKDAELFKKRGLICHSQRKKKENKAVIEQFNQMSKGLIISPQALRTGVDIKGLSVGISCSCNSSQLLSYQELGRVIRLEEGKIAEFFTLVIKGSIEQT</sequence>
<reference evidence="2" key="1">
    <citation type="journal article" date="2021" name="Proc. Natl. Acad. Sci. U.S.A.">
        <title>A Catalog of Tens of Thousands of Viruses from Human Metagenomes Reveals Hidden Associations with Chronic Diseases.</title>
        <authorList>
            <person name="Tisza M.J."/>
            <person name="Buck C.B."/>
        </authorList>
    </citation>
    <scope>NUCLEOTIDE SEQUENCE</scope>
    <source>
        <strain evidence="2">CtYsL76</strain>
    </source>
</reference>
<dbReference type="GO" id="GO:0004386">
    <property type="term" value="F:helicase activity"/>
    <property type="evidence" value="ECO:0007669"/>
    <property type="project" value="UniProtKB-KW"/>
</dbReference>
<evidence type="ECO:0000259" key="1">
    <source>
        <dbReference type="Pfam" id="PF00271"/>
    </source>
</evidence>
<feature type="domain" description="Helicase C-terminal" evidence="1">
    <location>
        <begin position="48"/>
        <end position="148"/>
    </location>
</feature>
<dbReference type="Pfam" id="PF00271">
    <property type="entry name" value="Helicase_C"/>
    <property type="match status" value="1"/>
</dbReference>
<dbReference type="Gene3D" id="3.40.50.300">
    <property type="entry name" value="P-loop containing nucleotide triphosphate hydrolases"/>
    <property type="match status" value="1"/>
</dbReference>
<organism evidence="2">
    <name type="scientific">CrAss-like virus sp. ctYsL76</name>
    <dbReference type="NCBI Taxonomy" id="2826826"/>
    <lineage>
        <taxon>Viruses</taxon>
        <taxon>Duplodnaviria</taxon>
        <taxon>Heunggongvirae</taxon>
        <taxon>Uroviricota</taxon>
        <taxon>Caudoviricetes</taxon>
        <taxon>Crassvirales</taxon>
    </lineage>
</organism>
<dbReference type="InterPro" id="IPR001650">
    <property type="entry name" value="Helicase_C-like"/>
</dbReference>
<keyword evidence="2" id="KW-0547">Nucleotide-binding</keyword>
<accession>A0A8S5QKW9</accession>
<dbReference type="EMBL" id="BK015689">
    <property type="protein sequence ID" value="DAE19903.1"/>
    <property type="molecule type" value="Genomic_DNA"/>
</dbReference>
<protein>
    <submittedName>
        <fullName evidence="2">Helicase conserved C-terminal domain</fullName>
    </submittedName>
</protein>
<proteinExistence type="predicted"/>
<keyword evidence="2" id="KW-0347">Helicase</keyword>
<keyword evidence="2" id="KW-0067">ATP-binding</keyword>
<dbReference type="InterPro" id="IPR027417">
    <property type="entry name" value="P-loop_NTPase"/>
</dbReference>
<evidence type="ECO:0000313" key="2">
    <source>
        <dbReference type="EMBL" id="DAE19903.1"/>
    </source>
</evidence>
<name>A0A8S5QKW9_9CAUD</name>